<protein>
    <submittedName>
        <fullName evidence="3">Tripartite-type tricarboxylate transporter receptor subunit TctC</fullName>
    </submittedName>
</protein>
<dbReference type="EMBL" id="JAZHRV010000001">
    <property type="protein sequence ID" value="MEH2558390.1"/>
    <property type="molecule type" value="Genomic_DNA"/>
</dbReference>
<dbReference type="Gene3D" id="3.40.190.150">
    <property type="entry name" value="Bordetella uptake gene, domain 1"/>
    <property type="match status" value="1"/>
</dbReference>
<comment type="similarity">
    <text evidence="1">Belongs to the UPF0065 (bug) family.</text>
</comment>
<dbReference type="CDD" id="cd07012">
    <property type="entry name" value="PBP2_Bug_TTT"/>
    <property type="match status" value="1"/>
</dbReference>
<organism evidence="3 4">
    <name type="scientific">Bradyrhizobium algeriense</name>
    <dbReference type="NCBI Taxonomy" id="634784"/>
    <lineage>
        <taxon>Bacteria</taxon>
        <taxon>Pseudomonadati</taxon>
        <taxon>Pseudomonadota</taxon>
        <taxon>Alphaproteobacteria</taxon>
        <taxon>Hyphomicrobiales</taxon>
        <taxon>Nitrobacteraceae</taxon>
        <taxon>Bradyrhizobium</taxon>
    </lineage>
</organism>
<keyword evidence="2" id="KW-0812">Transmembrane</keyword>
<dbReference type="InterPro" id="IPR042100">
    <property type="entry name" value="Bug_dom1"/>
</dbReference>
<dbReference type="PANTHER" id="PTHR42928">
    <property type="entry name" value="TRICARBOXYLATE-BINDING PROTEIN"/>
    <property type="match status" value="1"/>
</dbReference>
<evidence type="ECO:0000256" key="1">
    <source>
        <dbReference type="ARBA" id="ARBA00006987"/>
    </source>
</evidence>
<keyword evidence="2" id="KW-1133">Transmembrane helix</keyword>
<name>A0ABU8BIL2_9BRAD</name>
<evidence type="ECO:0000313" key="4">
    <source>
        <dbReference type="Proteomes" id="UP001364224"/>
    </source>
</evidence>
<evidence type="ECO:0000256" key="2">
    <source>
        <dbReference type="SAM" id="Phobius"/>
    </source>
</evidence>
<keyword evidence="2" id="KW-0472">Membrane</keyword>
<dbReference type="Gene3D" id="3.40.190.10">
    <property type="entry name" value="Periplasmic binding protein-like II"/>
    <property type="match status" value="1"/>
</dbReference>
<accession>A0ABU8BIL2</accession>
<gene>
    <name evidence="3" type="ORF">V1286_005919</name>
</gene>
<feature type="transmembrane region" description="Helical" evidence="2">
    <location>
        <begin position="6"/>
        <end position="26"/>
    </location>
</feature>
<dbReference type="SUPFAM" id="SSF53850">
    <property type="entry name" value="Periplasmic binding protein-like II"/>
    <property type="match status" value="1"/>
</dbReference>
<dbReference type="PIRSF" id="PIRSF017082">
    <property type="entry name" value="YflP"/>
    <property type="match status" value="1"/>
</dbReference>
<keyword evidence="3" id="KW-0675">Receptor</keyword>
<reference evidence="3 4" key="1">
    <citation type="submission" date="2024-02" db="EMBL/GenBank/DDBJ databases">
        <title>Adaptive strategies in a cosmopolitan and abundant soil bacterium.</title>
        <authorList>
            <person name="Carini P."/>
        </authorList>
    </citation>
    <scope>NUCLEOTIDE SEQUENCE [LARGE SCALE GENOMIC DNA]</scope>
    <source>
        <strain evidence="3 4">AZCC 1608</strain>
    </source>
</reference>
<keyword evidence="4" id="KW-1185">Reference proteome</keyword>
<sequence>MSHFHPIATASAVFAAVNTLFFSGDFGEDRTQKKKISAPPHKRGRKGVFDMSRARRLTIAVAAVGMLISAAAGAQEYPTKPITLIVPWPAGGSTDISMRAIAESASKVLGQPIAIDNKAGGSGTVGPATMAAGARSDGYTIAQIPITVFRLPLMQEVSWNPDKDFTYIVHLTGYTFGVTTSAESPFKTWKDVVDYAKQNPGKVTYATPGAGTSLHIGMEQIAGMAGIKLTQVPFKGGAETNAAVLGQHTMLQADSTGWRPLVDAGKLRLLMVWTSARSPNYPDVPTLKELGYPMVYDSPFGIAGPKGMDPKIVAKLHDAFKKALDDPAVIATLAKFDMVPSYKSTEDYKKFVVEVTESERKVVDKLGLAKKTN</sequence>
<dbReference type="Proteomes" id="UP001364224">
    <property type="component" value="Unassembled WGS sequence"/>
</dbReference>
<proteinExistence type="inferred from homology"/>
<dbReference type="PANTHER" id="PTHR42928:SF5">
    <property type="entry name" value="BLR1237 PROTEIN"/>
    <property type="match status" value="1"/>
</dbReference>
<feature type="transmembrane region" description="Helical" evidence="2">
    <location>
        <begin position="54"/>
        <end position="74"/>
    </location>
</feature>
<comment type="caution">
    <text evidence="3">The sequence shown here is derived from an EMBL/GenBank/DDBJ whole genome shotgun (WGS) entry which is preliminary data.</text>
</comment>
<evidence type="ECO:0000313" key="3">
    <source>
        <dbReference type="EMBL" id="MEH2558390.1"/>
    </source>
</evidence>
<dbReference type="InterPro" id="IPR005064">
    <property type="entry name" value="BUG"/>
</dbReference>
<dbReference type="Pfam" id="PF03401">
    <property type="entry name" value="TctC"/>
    <property type="match status" value="1"/>
</dbReference>